<name>A0ABU7P9D6_9ACTN</name>
<keyword evidence="3" id="KW-1185">Reference proteome</keyword>
<dbReference type="InterPro" id="IPR039564">
    <property type="entry name" value="Peptidase_C39-like"/>
</dbReference>
<accession>A0ABU7P9D6</accession>
<comment type="caution">
    <text evidence="2">The sequence shown here is derived from an EMBL/GenBank/DDBJ whole genome shotgun (WGS) entry which is preliminary data.</text>
</comment>
<proteinExistence type="predicted"/>
<protein>
    <submittedName>
        <fullName evidence="2">C39 family peptidase</fullName>
    </submittedName>
</protein>
<evidence type="ECO:0000259" key="1">
    <source>
        <dbReference type="Pfam" id="PF13529"/>
    </source>
</evidence>
<gene>
    <name evidence="2" type="ORF">V2S66_10655</name>
</gene>
<dbReference type="Pfam" id="PF13529">
    <property type="entry name" value="Peptidase_C39_2"/>
    <property type="match status" value="1"/>
</dbReference>
<dbReference type="RefSeq" id="WP_330794350.1">
    <property type="nucleotide sequence ID" value="NZ_JAZEWV010000006.1"/>
</dbReference>
<organism evidence="2 3">
    <name type="scientific">Actinacidiphila polyblastidii</name>
    <dbReference type="NCBI Taxonomy" id="3110430"/>
    <lineage>
        <taxon>Bacteria</taxon>
        <taxon>Bacillati</taxon>
        <taxon>Actinomycetota</taxon>
        <taxon>Actinomycetes</taxon>
        <taxon>Kitasatosporales</taxon>
        <taxon>Streptomycetaceae</taxon>
        <taxon>Actinacidiphila</taxon>
    </lineage>
</organism>
<evidence type="ECO:0000313" key="3">
    <source>
        <dbReference type="Proteomes" id="UP001344658"/>
    </source>
</evidence>
<sequence>MTGNAQRPPAARATLQRWCAEADFAGGSADGLRWRAGALRLAGTPAGQEVYGDPFGHGSVTWQYGRWTSPWVELPFTATDVIPSWTADAPDGARLTVRLQVRDARGGASGWYVMAHWCAGDALAHRATVPGQGDRHGRVDVDTFTAGPGGVSAYRLAVHLAVDAAGPPGGGAAPALSRLHAVASRPARAPAGGPVSPGVPPGARHAGAWGTVLDVPARSQGVHAGHCPQWDGGGEAWAGPACTAMLTEFFGRGPSAADCAWLDPEDPAPQVDFAARQVYDYAYRGCGNWAFNAAYPARFGLHGMVVRLLSLTDLERFVAAGIPVAASLAFRSGELTAPGPSYTTAGNIVVVCGFTGAGDVVVNDPLSAADDTVRRVYPRDAFARVWLSGGVAGAAYLVHPPGHPLPPRPPGEPPRW</sequence>
<dbReference type="Gene3D" id="3.90.70.10">
    <property type="entry name" value="Cysteine proteinases"/>
    <property type="match status" value="1"/>
</dbReference>
<feature type="domain" description="Peptidase C39-like" evidence="1">
    <location>
        <begin position="223"/>
        <end position="365"/>
    </location>
</feature>
<dbReference type="Proteomes" id="UP001344658">
    <property type="component" value="Unassembled WGS sequence"/>
</dbReference>
<dbReference type="EMBL" id="JAZEWV010000006">
    <property type="protein sequence ID" value="MEE4542420.1"/>
    <property type="molecule type" value="Genomic_DNA"/>
</dbReference>
<evidence type="ECO:0000313" key="2">
    <source>
        <dbReference type="EMBL" id="MEE4542420.1"/>
    </source>
</evidence>
<reference evidence="2 3" key="1">
    <citation type="submission" date="2023-12" db="EMBL/GenBank/DDBJ databases">
        <title>Streptomyces sp. V4-01.</title>
        <authorList>
            <person name="Somphong A."/>
            <person name="Phongsopitanun W."/>
        </authorList>
    </citation>
    <scope>NUCLEOTIDE SEQUENCE [LARGE SCALE GENOMIC DNA]</scope>
    <source>
        <strain evidence="2 3">V4-01</strain>
    </source>
</reference>